<evidence type="ECO:0000313" key="2">
    <source>
        <dbReference type="EMBL" id="GGZ20685.1"/>
    </source>
</evidence>
<dbReference type="Pfam" id="PF14024">
    <property type="entry name" value="DUF4240"/>
    <property type="match status" value="1"/>
</dbReference>
<evidence type="ECO:0000313" key="3">
    <source>
        <dbReference type="Proteomes" id="UP000630936"/>
    </source>
</evidence>
<dbReference type="Proteomes" id="UP000630936">
    <property type="component" value="Unassembled WGS sequence"/>
</dbReference>
<name>A0A918UME1_9ACTN</name>
<protein>
    <recommendedName>
        <fullName evidence="1">DUF4240 domain-containing protein</fullName>
    </recommendedName>
</protein>
<reference evidence="2" key="1">
    <citation type="journal article" date="2014" name="Int. J. Syst. Evol. Microbiol.">
        <title>Complete genome sequence of Corynebacterium casei LMG S-19264T (=DSM 44701T), isolated from a smear-ripened cheese.</title>
        <authorList>
            <consortium name="US DOE Joint Genome Institute (JGI-PGF)"/>
            <person name="Walter F."/>
            <person name="Albersmeier A."/>
            <person name="Kalinowski J."/>
            <person name="Ruckert C."/>
        </authorList>
    </citation>
    <scope>NUCLEOTIDE SEQUENCE</scope>
    <source>
        <strain evidence="2">JCM 4988</strain>
    </source>
</reference>
<proteinExistence type="predicted"/>
<dbReference type="AlphaFoldDB" id="A0A918UME1"/>
<organism evidence="2 3">
    <name type="scientific">Streptomyces inusitatus</name>
    <dbReference type="NCBI Taxonomy" id="68221"/>
    <lineage>
        <taxon>Bacteria</taxon>
        <taxon>Bacillati</taxon>
        <taxon>Actinomycetota</taxon>
        <taxon>Actinomycetes</taxon>
        <taxon>Kitasatosporales</taxon>
        <taxon>Streptomycetaceae</taxon>
        <taxon>Streptomyces</taxon>
    </lineage>
</organism>
<reference evidence="2" key="2">
    <citation type="submission" date="2020-09" db="EMBL/GenBank/DDBJ databases">
        <authorList>
            <person name="Sun Q."/>
            <person name="Ohkuma M."/>
        </authorList>
    </citation>
    <scope>NUCLEOTIDE SEQUENCE</scope>
    <source>
        <strain evidence="2">JCM 4988</strain>
    </source>
</reference>
<keyword evidence="3" id="KW-1185">Reference proteome</keyword>
<accession>A0A918UME1</accession>
<dbReference type="InterPro" id="IPR025334">
    <property type="entry name" value="DUF4240"/>
</dbReference>
<comment type="caution">
    <text evidence="2">The sequence shown here is derived from an EMBL/GenBank/DDBJ whole genome shotgun (WGS) entry which is preliminary data.</text>
</comment>
<evidence type="ECO:0000259" key="1">
    <source>
        <dbReference type="Pfam" id="PF14024"/>
    </source>
</evidence>
<sequence>MARPAPRVAPATSATFPDSGPPVAVLSFMFSFMGTTVARIPDTFCLPFPADSRAGISAAPRARAPSSHDAGPVMDETEFWEIVDTTREAAEGDPEEHADLLVERLMRLDPDSVLDFARHFEARYNRAYTWDLWGAAAVLLGGASDDAFDYFRCWLIGQGREIFEGALHEPDALAELLDDFDEDIDGDGEELGYAADEAYEQLTGVVAPDLGITAQSAEPSGTPFDFDDEGVLASRFPRLWERFGND</sequence>
<feature type="domain" description="DUF4240" evidence="1">
    <location>
        <begin position="74"/>
        <end position="201"/>
    </location>
</feature>
<gene>
    <name evidence="2" type="ORF">GCM10010387_12060</name>
</gene>
<dbReference type="EMBL" id="BMWG01000002">
    <property type="protein sequence ID" value="GGZ20685.1"/>
    <property type="molecule type" value="Genomic_DNA"/>
</dbReference>